<dbReference type="PANTHER" id="PTHR35701:SF1">
    <property type="entry name" value="OS11G0148400 PROTEIN"/>
    <property type="match status" value="1"/>
</dbReference>
<reference evidence="2" key="3">
    <citation type="journal article" date="2017" name="Nature">
        <title>Genome sequence of the progenitor of the wheat D genome Aegilops tauschii.</title>
        <authorList>
            <person name="Luo M.C."/>
            <person name="Gu Y.Q."/>
            <person name="Puiu D."/>
            <person name="Wang H."/>
            <person name="Twardziok S.O."/>
            <person name="Deal K.R."/>
            <person name="Huo N."/>
            <person name="Zhu T."/>
            <person name="Wang L."/>
            <person name="Wang Y."/>
            <person name="McGuire P.E."/>
            <person name="Liu S."/>
            <person name="Long H."/>
            <person name="Ramasamy R.K."/>
            <person name="Rodriguez J.C."/>
            <person name="Van S.L."/>
            <person name="Yuan L."/>
            <person name="Wang Z."/>
            <person name="Xia Z."/>
            <person name="Xiao L."/>
            <person name="Anderson O.D."/>
            <person name="Ouyang S."/>
            <person name="Liang Y."/>
            <person name="Zimin A.V."/>
            <person name="Pertea G."/>
            <person name="Qi P."/>
            <person name="Bennetzen J.L."/>
            <person name="Dai X."/>
            <person name="Dawson M.W."/>
            <person name="Muller H.G."/>
            <person name="Kugler K."/>
            <person name="Rivarola-Duarte L."/>
            <person name="Spannagl M."/>
            <person name="Mayer K.F.X."/>
            <person name="Lu F.H."/>
            <person name="Bevan M.W."/>
            <person name="Leroy P."/>
            <person name="Li P."/>
            <person name="You F.M."/>
            <person name="Sun Q."/>
            <person name="Liu Z."/>
            <person name="Lyons E."/>
            <person name="Wicker T."/>
            <person name="Salzberg S.L."/>
            <person name="Devos K.M."/>
            <person name="Dvorak J."/>
        </authorList>
    </citation>
    <scope>NUCLEOTIDE SEQUENCE [LARGE SCALE GENOMIC DNA]</scope>
    <source>
        <strain evidence="2">cv. AL8/78</strain>
    </source>
</reference>
<evidence type="ECO:0000313" key="3">
    <source>
        <dbReference type="Proteomes" id="UP000015105"/>
    </source>
</evidence>
<keyword evidence="3" id="KW-1185">Reference proteome</keyword>
<reference evidence="3" key="1">
    <citation type="journal article" date="2014" name="Science">
        <title>Ancient hybridizations among the ancestral genomes of bread wheat.</title>
        <authorList>
            <consortium name="International Wheat Genome Sequencing Consortium,"/>
            <person name="Marcussen T."/>
            <person name="Sandve S.R."/>
            <person name="Heier L."/>
            <person name="Spannagl M."/>
            <person name="Pfeifer M."/>
            <person name="Jakobsen K.S."/>
            <person name="Wulff B.B."/>
            <person name="Steuernagel B."/>
            <person name="Mayer K.F."/>
            <person name="Olsen O.A."/>
        </authorList>
    </citation>
    <scope>NUCLEOTIDE SEQUENCE [LARGE SCALE GENOMIC DNA]</scope>
    <source>
        <strain evidence="3">cv. AL8/78</strain>
    </source>
</reference>
<dbReference type="Pfam" id="PF25999">
    <property type="entry name" value="SYNRG_C"/>
    <property type="match status" value="1"/>
</dbReference>
<organism evidence="2 3">
    <name type="scientific">Aegilops tauschii subsp. strangulata</name>
    <name type="common">Goatgrass</name>
    <dbReference type="NCBI Taxonomy" id="200361"/>
    <lineage>
        <taxon>Eukaryota</taxon>
        <taxon>Viridiplantae</taxon>
        <taxon>Streptophyta</taxon>
        <taxon>Embryophyta</taxon>
        <taxon>Tracheophyta</taxon>
        <taxon>Spermatophyta</taxon>
        <taxon>Magnoliopsida</taxon>
        <taxon>Liliopsida</taxon>
        <taxon>Poales</taxon>
        <taxon>Poaceae</taxon>
        <taxon>BOP clade</taxon>
        <taxon>Pooideae</taxon>
        <taxon>Triticodae</taxon>
        <taxon>Triticeae</taxon>
        <taxon>Triticinae</taxon>
        <taxon>Aegilops</taxon>
    </lineage>
</organism>
<proteinExistence type="predicted"/>
<dbReference type="PANTHER" id="PTHR35701">
    <property type="entry name" value="OS11G0148400 PROTEIN"/>
    <property type="match status" value="1"/>
</dbReference>
<accession>A0A453KA71</accession>
<evidence type="ECO:0000259" key="1">
    <source>
        <dbReference type="Pfam" id="PF25999"/>
    </source>
</evidence>
<reference evidence="2" key="5">
    <citation type="journal article" date="2021" name="G3 (Bethesda)">
        <title>Aegilops tauschii genome assembly Aet v5.0 features greater sequence contiguity and improved annotation.</title>
        <authorList>
            <person name="Wang L."/>
            <person name="Zhu T."/>
            <person name="Rodriguez J.C."/>
            <person name="Deal K.R."/>
            <person name="Dubcovsky J."/>
            <person name="McGuire P.E."/>
            <person name="Lux T."/>
            <person name="Spannagl M."/>
            <person name="Mayer K.F.X."/>
            <person name="Baldrich P."/>
            <person name="Meyers B.C."/>
            <person name="Huo N."/>
            <person name="Gu Y.Q."/>
            <person name="Zhou H."/>
            <person name="Devos K.M."/>
            <person name="Bennetzen J.L."/>
            <person name="Unver T."/>
            <person name="Budak H."/>
            <person name="Gulick P.J."/>
            <person name="Galiba G."/>
            <person name="Kalapos B."/>
            <person name="Nelson D.R."/>
            <person name="Li P."/>
            <person name="You F.M."/>
            <person name="Luo M.C."/>
            <person name="Dvorak J."/>
        </authorList>
    </citation>
    <scope>NUCLEOTIDE SEQUENCE [LARGE SCALE GENOMIC DNA]</scope>
    <source>
        <strain evidence="2">cv. AL8/78</strain>
    </source>
</reference>
<dbReference type="Proteomes" id="UP000015105">
    <property type="component" value="Chromosome 5D"/>
</dbReference>
<sequence length="122" mass="13261">WDSCINAWTSGLETALKTVVDSNHLAAPAGKALLESIISINELEVANFQHCLANNELTCRLTLLPTGLLQVQEGKWLCGTVITILLKLPIFGQIGYLPTLLGFHSFISLQWTVQAIAACLVE</sequence>
<reference evidence="3" key="2">
    <citation type="journal article" date="2017" name="Nat. Plants">
        <title>The Aegilops tauschii genome reveals multiple impacts of transposons.</title>
        <authorList>
            <person name="Zhao G."/>
            <person name="Zou C."/>
            <person name="Li K."/>
            <person name="Wang K."/>
            <person name="Li T."/>
            <person name="Gao L."/>
            <person name="Zhang X."/>
            <person name="Wang H."/>
            <person name="Yang Z."/>
            <person name="Liu X."/>
            <person name="Jiang W."/>
            <person name="Mao L."/>
            <person name="Kong X."/>
            <person name="Jiao Y."/>
            <person name="Jia J."/>
        </authorList>
    </citation>
    <scope>NUCLEOTIDE SEQUENCE [LARGE SCALE GENOMIC DNA]</scope>
    <source>
        <strain evidence="3">cv. AL8/78</strain>
    </source>
</reference>
<protein>
    <recommendedName>
        <fullName evidence="1">Synergin gamma C-terminal domain-containing protein</fullName>
    </recommendedName>
</protein>
<dbReference type="InterPro" id="IPR059024">
    <property type="entry name" value="SYNRG_C"/>
</dbReference>
<dbReference type="Gramene" id="AET5Gv20353400.2">
    <property type="protein sequence ID" value="AET5Gv20353400.2"/>
    <property type="gene ID" value="AET5Gv20353400"/>
</dbReference>
<reference evidence="2" key="4">
    <citation type="submission" date="2019-03" db="UniProtKB">
        <authorList>
            <consortium name="EnsemblPlants"/>
        </authorList>
    </citation>
    <scope>IDENTIFICATION</scope>
</reference>
<dbReference type="EnsemblPlants" id="AET5Gv20353400.2">
    <property type="protein sequence ID" value="AET5Gv20353400.2"/>
    <property type="gene ID" value="AET5Gv20353400"/>
</dbReference>
<evidence type="ECO:0000313" key="2">
    <source>
        <dbReference type="EnsemblPlants" id="AET5Gv20353400.2"/>
    </source>
</evidence>
<feature type="domain" description="Synergin gamma C-terminal" evidence="1">
    <location>
        <begin position="1"/>
        <end position="70"/>
    </location>
</feature>
<dbReference type="AlphaFoldDB" id="A0A453KA71"/>
<name>A0A453KA71_AEGTS</name>